<reference evidence="1 2" key="1">
    <citation type="journal article" date="2015" name="Int J Genomics">
        <title>Comparative Genomics Revealed Genetic Diversity and Species/Strain-Level Differences in Carbohydrate Metabolism of Three Probiotic Bifidobacterial Species.</title>
        <authorList>
            <person name="Odamaki T."/>
            <person name="Horigome A."/>
            <person name="Sugahara H."/>
            <person name="Hashikura N."/>
            <person name="Minami J."/>
            <person name="Xiao J.Z."/>
            <person name="Abe F."/>
        </authorList>
    </citation>
    <scope>NUCLEOTIDE SEQUENCE [LARGE SCALE GENOMIC DNA]</scope>
    <source>
        <strain evidence="1 2">MCC 0483</strain>
    </source>
</reference>
<comment type="caution">
    <text evidence="1">The sequence shown here is derived from an EMBL/GenBank/DDBJ whole genome shotgun (WGS) entry which is preliminary data.</text>
</comment>
<dbReference type="AlphaFoldDB" id="A0AB34TAZ3"/>
<evidence type="ECO:0008006" key="3">
    <source>
        <dbReference type="Google" id="ProtNLM"/>
    </source>
</evidence>
<dbReference type="EMBL" id="AWFK01000003">
    <property type="protein sequence ID" value="KOA51675.1"/>
    <property type="molecule type" value="Genomic_DNA"/>
</dbReference>
<dbReference type="RefSeq" id="WP_052825839.1">
    <property type="nucleotide sequence ID" value="NZ_AWFK01000003.1"/>
</dbReference>
<protein>
    <recommendedName>
        <fullName evidence="3">IrrE N-terminal-like domain-containing protein</fullName>
    </recommendedName>
</protein>
<organism evidence="1 2">
    <name type="scientific">Bifidobacterium animalis subsp. animalis MCC 0483</name>
    <dbReference type="NCBI Taxonomy" id="1365955"/>
    <lineage>
        <taxon>Bacteria</taxon>
        <taxon>Bacillati</taxon>
        <taxon>Actinomycetota</taxon>
        <taxon>Actinomycetes</taxon>
        <taxon>Bifidobacteriales</taxon>
        <taxon>Bifidobacteriaceae</taxon>
        <taxon>Bifidobacterium</taxon>
    </lineage>
</organism>
<evidence type="ECO:0000313" key="1">
    <source>
        <dbReference type="EMBL" id="KOA51675.1"/>
    </source>
</evidence>
<evidence type="ECO:0000313" key="2">
    <source>
        <dbReference type="Proteomes" id="UP000037239"/>
    </source>
</evidence>
<name>A0AB34TAZ3_9BIFI</name>
<sequence>MSPSRIDIFEQAVRGRPNYGPLRMSLYRLAPSLMVCSDYLDGNLCGMYIDELETIVIDRRLPLDVKKCVLVHELVHWTRADSQCGGYQEVKVRQMTAKALIDRKRYAQVEYMYEGCSALMAEELGVTQEVVVDYRNYLAKSLIK</sequence>
<proteinExistence type="predicted"/>
<dbReference type="Proteomes" id="UP000037239">
    <property type="component" value="Unassembled WGS sequence"/>
</dbReference>
<gene>
    <name evidence="1" type="ORF">BAAM0483_01520</name>
</gene>
<accession>A0AB34TAZ3</accession>